<dbReference type="EMBL" id="CP000386">
    <property type="protein sequence ID" value="ABG06092.1"/>
    <property type="molecule type" value="Genomic_DNA"/>
</dbReference>
<dbReference type="RefSeq" id="WP_011566097.1">
    <property type="nucleotide sequence ID" value="NC_008148.1"/>
</dbReference>
<dbReference type="Gene3D" id="2.60.120.10">
    <property type="entry name" value="Jelly Rolls"/>
    <property type="match status" value="1"/>
</dbReference>
<organism evidence="1 2">
    <name type="scientific">Rubrobacter xylanophilus (strain DSM 9941 / JCM 11954 / NBRC 16129 / PRD-1)</name>
    <dbReference type="NCBI Taxonomy" id="266117"/>
    <lineage>
        <taxon>Bacteria</taxon>
        <taxon>Bacillati</taxon>
        <taxon>Actinomycetota</taxon>
        <taxon>Rubrobacteria</taxon>
        <taxon>Rubrobacterales</taxon>
        <taxon>Rubrobacteraceae</taxon>
        <taxon>Rubrobacter</taxon>
    </lineage>
</organism>
<evidence type="ECO:0000313" key="1">
    <source>
        <dbReference type="EMBL" id="ABG06092.1"/>
    </source>
</evidence>
<proteinExistence type="predicted"/>
<keyword evidence="2" id="KW-1185">Reference proteome</keyword>
<dbReference type="OrthoDB" id="4227163at2"/>
<name>Q1AR86_RUBXD</name>
<gene>
    <name evidence="1" type="ordered locus">Rxyl_3187</name>
</gene>
<dbReference type="AlphaFoldDB" id="Q1AR86"/>
<protein>
    <submittedName>
        <fullName evidence="1">Uncharacterized protein</fullName>
    </submittedName>
</protein>
<reference evidence="1 2" key="1">
    <citation type="submission" date="2006-06" db="EMBL/GenBank/DDBJ databases">
        <title>Complete sequence of Rubrobacter xylanophilus DSM 9941.</title>
        <authorList>
            <consortium name="US DOE Joint Genome Institute"/>
            <person name="Copeland A."/>
            <person name="Lucas S."/>
            <person name="Lapidus A."/>
            <person name="Barry K."/>
            <person name="Detter J.C."/>
            <person name="Glavina del Rio T."/>
            <person name="Hammon N."/>
            <person name="Israni S."/>
            <person name="Dalin E."/>
            <person name="Tice H."/>
            <person name="Pitluck S."/>
            <person name="Munk A.C."/>
            <person name="Brettin T."/>
            <person name="Bruce D."/>
            <person name="Han C."/>
            <person name="Tapia R."/>
            <person name="Gilna P."/>
            <person name="Schmutz J."/>
            <person name="Larimer F."/>
            <person name="Land M."/>
            <person name="Hauser L."/>
            <person name="Kyrpides N."/>
            <person name="Lykidis A."/>
            <person name="da Costa M.S."/>
            <person name="Rainey F.A."/>
            <person name="Empadinhas N."/>
            <person name="Jolivet E."/>
            <person name="Battista J.R."/>
            <person name="Richardson P."/>
        </authorList>
    </citation>
    <scope>NUCLEOTIDE SEQUENCE [LARGE SCALE GENOMIC DNA]</scope>
    <source>
        <strain evidence="2">DSM 9941 / NBRC 16129 / PRD-1</strain>
    </source>
</reference>
<dbReference type="KEGG" id="rxy:Rxyl_3187"/>
<accession>Q1AR86</accession>
<dbReference type="InterPro" id="IPR014710">
    <property type="entry name" value="RmlC-like_jellyroll"/>
</dbReference>
<sequence>MHTFRCVGAPGRLLVTAGPAGPHERFFAEIGEPADRTSPPAHEGPPDVERPVAAAARHGIEILPPS</sequence>
<dbReference type="HOGENOM" id="CLU_2828572_0_0_11"/>
<evidence type="ECO:0000313" key="2">
    <source>
        <dbReference type="Proteomes" id="UP000006637"/>
    </source>
</evidence>
<dbReference type="Proteomes" id="UP000006637">
    <property type="component" value="Chromosome"/>
</dbReference>